<protein>
    <recommendedName>
        <fullName evidence="3">Brl1/Brr6 domain-containing protein</fullName>
    </recommendedName>
</protein>
<feature type="region of interest" description="Disordered" evidence="1">
    <location>
        <begin position="478"/>
        <end position="501"/>
    </location>
</feature>
<keyword evidence="2" id="KW-1133">Transmembrane helix</keyword>
<feature type="domain" description="Brl1/Brr6" evidence="3">
    <location>
        <begin position="264"/>
        <end position="397"/>
    </location>
</feature>
<keyword evidence="5" id="KW-1185">Reference proteome</keyword>
<evidence type="ECO:0000259" key="3">
    <source>
        <dbReference type="SMART" id="SM01042"/>
    </source>
</evidence>
<accession>A0A9P7BH42</accession>
<evidence type="ECO:0000256" key="2">
    <source>
        <dbReference type="SAM" id="Phobius"/>
    </source>
</evidence>
<dbReference type="InterPro" id="IPR018767">
    <property type="entry name" value="Brl1/Brr6_dom"/>
</dbReference>
<comment type="caution">
    <text evidence="4">The sequence shown here is derived from an EMBL/GenBank/DDBJ whole genome shotgun (WGS) entry which is preliminary data.</text>
</comment>
<keyword evidence="2" id="KW-0472">Membrane</keyword>
<keyword evidence="2" id="KW-0812">Transmembrane</keyword>
<name>A0A9P7BH42_9ASCO</name>
<feature type="transmembrane region" description="Helical" evidence="2">
    <location>
        <begin position="375"/>
        <end position="393"/>
    </location>
</feature>
<evidence type="ECO:0000313" key="5">
    <source>
        <dbReference type="Proteomes" id="UP000697127"/>
    </source>
</evidence>
<dbReference type="GO" id="GO:0006998">
    <property type="term" value="P:nuclear envelope organization"/>
    <property type="evidence" value="ECO:0007669"/>
    <property type="project" value="InterPro"/>
</dbReference>
<gene>
    <name evidence="4" type="ORF">C6P40_001086</name>
</gene>
<dbReference type="InterPro" id="IPR040202">
    <property type="entry name" value="Brl1/Brr6"/>
</dbReference>
<dbReference type="PANTHER" id="PTHR28136:SF1">
    <property type="entry name" value="NUCLEUS EXPORT PROTEIN BRL1"/>
    <property type="match status" value="1"/>
</dbReference>
<sequence>MSTPEKNNELDNIAANITAISEVSSHFQDNIRQLTPIEDIKSLKYHDKTYLDSVISKASRGDTFFPETIDRNYYFNNNSNTPIFNKSPSPSKSNNLVSTSLIDFKSKINSSVKPVQFDFTNNQTKTIFNLSPELISHQPGLKSSTKNDGSINPVKGAFNMFDKNTSFASGTSSIGSRKRSKKRLRSANVSDFSFDMSNNNSSKILYNKDTKVFDNSFTQSNLSQSQITPFMRKQKDAQIQQQIPISKYEYFHRLISDPQCISNLTLIIQILLNTLMVLVFLGFSLVAFFAIKRDVDHKIQSYVNDSIHKINSCTREYLRNNCAPDIRAPALEEKCNDWDTCMSQDPQSVVTSMAYFEVMADCMNAFFHHVSIKSLLGIGCLMLFCIIVPNILFSKFRSTTINQNYYNNGSKENELSNIQTLSPLKLTNDSQKNLKNNQMLTPNSGIKNNKSNGDTYVAANTSGVRFNPNVSYSMYDYEDDSNEKENVSVEEVDDSNEGINDIVDEDDENLLANQRILLDD</sequence>
<dbReference type="GO" id="GO:0031965">
    <property type="term" value="C:nuclear membrane"/>
    <property type="evidence" value="ECO:0007669"/>
    <property type="project" value="InterPro"/>
</dbReference>
<dbReference type="Proteomes" id="UP000697127">
    <property type="component" value="Unassembled WGS sequence"/>
</dbReference>
<evidence type="ECO:0000256" key="1">
    <source>
        <dbReference type="SAM" id="MobiDB-lite"/>
    </source>
</evidence>
<dbReference type="PANTHER" id="PTHR28136">
    <property type="entry name" value="NUCLEUS EXPORT PROTEIN BRR6"/>
    <property type="match status" value="1"/>
</dbReference>
<feature type="transmembrane region" description="Helical" evidence="2">
    <location>
        <begin position="266"/>
        <end position="291"/>
    </location>
</feature>
<dbReference type="SMART" id="SM01042">
    <property type="entry name" value="Brr6_like_C_C"/>
    <property type="match status" value="1"/>
</dbReference>
<dbReference type="GO" id="GO:0055088">
    <property type="term" value="P:lipid homeostasis"/>
    <property type="evidence" value="ECO:0007669"/>
    <property type="project" value="InterPro"/>
</dbReference>
<evidence type="ECO:0000313" key="4">
    <source>
        <dbReference type="EMBL" id="KAG0690826.1"/>
    </source>
</evidence>
<dbReference type="Pfam" id="PF10104">
    <property type="entry name" value="Brr6_like_C_C"/>
    <property type="match status" value="1"/>
</dbReference>
<reference evidence="4" key="1">
    <citation type="submission" date="2020-11" db="EMBL/GenBank/DDBJ databases">
        <title>Kefir isolates.</title>
        <authorList>
            <person name="Marcisauskas S."/>
            <person name="Kim Y."/>
            <person name="Blasche S."/>
        </authorList>
    </citation>
    <scope>NUCLEOTIDE SEQUENCE</scope>
    <source>
        <strain evidence="4">Olga-1</strain>
    </source>
</reference>
<proteinExistence type="predicted"/>
<dbReference type="EMBL" id="PUHW01000016">
    <property type="protein sequence ID" value="KAG0690826.1"/>
    <property type="molecule type" value="Genomic_DNA"/>
</dbReference>
<dbReference type="AlphaFoldDB" id="A0A9P7BH42"/>
<organism evidence="4 5">
    <name type="scientific">Pichia californica</name>
    <dbReference type="NCBI Taxonomy" id="460514"/>
    <lineage>
        <taxon>Eukaryota</taxon>
        <taxon>Fungi</taxon>
        <taxon>Dikarya</taxon>
        <taxon>Ascomycota</taxon>
        <taxon>Saccharomycotina</taxon>
        <taxon>Pichiomycetes</taxon>
        <taxon>Pichiales</taxon>
        <taxon>Pichiaceae</taxon>
        <taxon>Pichia</taxon>
    </lineage>
</organism>